<dbReference type="AlphaFoldDB" id="A0A1Y1WB42"/>
<comment type="caution">
    <text evidence="1">The sequence shown here is derived from an EMBL/GenBank/DDBJ whole genome shotgun (WGS) entry which is preliminary data.</text>
</comment>
<organism evidence="1 2">
    <name type="scientific">Linderina pennispora</name>
    <dbReference type="NCBI Taxonomy" id="61395"/>
    <lineage>
        <taxon>Eukaryota</taxon>
        <taxon>Fungi</taxon>
        <taxon>Fungi incertae sedis</taxon>
        <taxon>Zoopagomycota</taxon>
        <taxon>Kickxellomycotina</taxon>
        <taxon>Kickxellomycetes</taxon>
        <taxon>Kickxellales</taxon>
        <taxon>Kickxellaceae</taxon>
        <taxon>Linderina</taxon>
    </lineage>
</organism>
<dbReference type="OrthoDB" id="3862662at2759"/>
<evidence type="ECO:0000313" key="2">
    <source>
        <dbReference type="Proteomes" id="UP000193922"/>
    </source>
</evidence>
<proteinExistence type="predicted"/>
<evidence type="ECO:0000313" key="1">
    <source>
        <dbReference type="EMBL" id="ORX70662.1"/>
    </source>
</evidence>
<dbReference type="Proteomes" id="UP000193922">
    <property type="component" value="Unassembled WGS sequence"/>
</dbReference>
<accession>A0A1Y1WB42</accession>
<dbReference type="EMBL" id="MCFD01000005">
    <property type="protein sequence ID" value="ORX70662.1"/>
    <property type="molecule type" value="Genomic_DNA"/>
</dbReference>
<sequence length="485" mass="52691">MRRLIWSSFTVDTFVSLMLHQAPNVLVDLSGVNRPVRAVHVRIKQAKLDGIRWHVNGSIVQVNFAVIGNAVLRTINDPNASVEDMDKLVLTTFESLTEWLAAVPEMPANVTAEEIQHTNADIVGRAVHEVGGVAATSVLPPQMCNGETRERMLADYISNACRLCRQMRLVTDLLENETPPMFISYALMLAGGIAAACAHSAPTRALRESFAQTTAFIKRMCKSCGTKSLLFAQAWEEIVQVEEMVTFMPKRLEKSQLLTMRDLLVPGSIEAVVDKKFTVFLHPIRHIANMPPAANSVFDDQPSEPRTRPHGGIPLTSNLCAIFGSKPVGAKIKRTASMEAATARSHQRQVPEYKMTYTSISSILVSLVVATMDEEFFAFLPELGASEQMQVRVQLSSASTEGSLAGTRRHYAHPLHVAAHDAAVAVIAALASRRAFAAAADCLAPVRPNPDRGPAISGPRHTPSSVAATATIAGGMFSRREARLG</sequence>
<dbReference type="RefSeq" id="XP_040744241.1">
    <property type="nucleotide sequence ID" value="XM_040885474.1"/>
</dbReference>
<protein>
    <submittedName>
        <fullName evidence="1">Uncharacterized protein</fullName>
    </submittedName>
</protein>
<gene>
    <name evidence="1" type="ORF">DL89DRAFT_256855</name>
</gene>
<keyword evidence="2" id="KW-1185">Reference proteome</keyword>
<name>A0A1Y1WB42_9FUNG</name>
<dbReference type="GeneID" id="63802122"/>
<reference evidence="1 2" key="1">
    <citation type="submission" date="2016-07" db="EMBL/GenBank/DDBJ databases">
        <title>Pervasive Adenine N6-methylation of Active Genes in Fungi.</title>
        <authorList>
            <consortium name="DOE Joint Genome Institute"/>
            <person name="Mondo S.J."/>
            <person name="Dannebaum R.O."/>
            <person name="Kuo R.C."/>
            <person name="Labutti K."/>
            <person name="Haridas S."/>
            <person name="Kuo A."/>
            <person name="Salamov A."/>
            <person name="Ahrendt S.R."/>
            <person name="Lipzen A."/>
            <person name="Sullivan W."/>
            <person name="Andreopoulos W.B."/>
            <person name="Clum A."/>
            <person name="Lindquist E."/>
            <person name="Daum C."/>
            <person name="Ramamoorthy G.K."/>
            <person name="Gryganskyi A."/>
            <person name="Culley D."/>
            <person name="Magnuson J.K."/>
            <person name="James T.Y."/>
            <person name="O'Malley M.A."/>
            <person name="Stajich J.E."/>
            <person name="Spatafora J.W."/>
            <person name="Visel A."/>
            <person name="Grigoriev I.V."/>
        </authorList>
    </citation>
    <scope>NUCLEOTIDE SEQUENCE [LARGE SCALE GENOMIC DNA]</scope>
    <source>
        <strain evidence="1 2">ATCC 12442</strain>
    </source>
</reference>